<dbReference type="PROSITE" id="PS50293">
    <property type="entry name" value="TPR_REGION"/>
    <property type="match status" value="1"/>
</dbReference>
<gene>
    <name evidence="4" type="ORF">H9L16_13945</name>
</gene>
<feature type="repeat" description="TPR" evidence="3">
    <location>
        <begin position="195"/>
        <end position="228"/>
    </location>
</feature>
<dbReference type="GO" id="GO:0046813">
    <property type="term" value="P:receptor-mediated virion attachment to host cell"/>
    <property type="evidence" value="ECO:0007669"/>
    <property type="project" value="TreeGrafter"/>
</dbReference>
<dbReference type="Pfam" id="PF13414">
    <property type="entry name" value="TPR_11"/>
    <property type="match status" value="2"/>
</dbReference>
<dbReference type="Gene3D" id="3.40.50.2000">
    <property type="entry name" value="Glycogen Phosphorylase B"/>
    <property type="match status" value="1"/>
</dbReference>
<dbReference type="PANTHER" id="PTHR44858">
    <property type="entry name" value="TETRATRICOPEPTIDE REPEAT PROTEIN 6"/>
    <property type="match status" value="1"/>
</dbReference>
<evidence type="ECO:0000256" key="3">
    <source>
        <dbReference type="PROSITE-ProRule" id="PRU00339"/>
    </source>
</evidence>
<evidence type="ECO:0000256" key="1">
    <source>
        <dbReference type="ARBA" id="ARBA00022737"/>
    </source>
</evidence>
<accession>A0A7G9SPG3</accession>
<organism evidence="4 5">
    <name type="scientific">Thermomonas carbonis</name>
    <dbReference type="NCBI Taxonomy" id="1463158"/>
    <lineage>
        <taxon>Bacteria</taxon>
        <taxon>Pseudomonadati</taxon>
        <taxon>Pseudomonadota</taxon>
        <taxon>Gammaproteobacteria</taxon>
        <taxon>Lysobacterales</taxon>
        <taxon>Lysobacteraceae</taxon>
        <taxon>Thermomonas</taxon>
    </lineage>
</organism>
<dbReference type="PANTHER" id="PTHR44858:SF1">
    <property type="entry name" value="UDP-N-ACETYLGLUCOSAMINE--PEPTIDE N-ACETYLGLUCOSAMINYLTRANSFERASE SPINDLY-RELATED"/>
    <property type="match status" value="1"/>
</dbReference>
<dbReference type="SMART" id="SM00028">
    <property type="entry name" value="TPR"/>
    <property type="match status" value="7"/>
</dbReference>
<evidence type="ECO:0000313" key="5">
    <source>
        <dbReference type="Proteomes" id="UP000515804"/>
    </source>
</evidence>
<feature type="repeat" description="TPR" evidence="3">
    <location>
        <begin position="25"/>
        <end position="58"/>
    </location>
</feature>
<dbReference type="SUPFAM" id="SSF53756">
    <property type="entry name" value="UDP-Glycosyltransferase/glycogen phosphorylase"/>
    <property type="match status" value="1"/>
</dbReference>
<keyword evidence="5" id="KW-1185">Reference proteome</keyword>
<dbReference type="Gene3D" id="1.25.40.10">
    <property type="entry name" value="Tetratricopeptide repeat domain"/>
    <property type="match status" value="3"/>
</dbReference>
<protein>
    <submittedName>
        <fullName evidence="4">Tetratricopeptide repeat protein</fullName>
    </submittedName>
</protein>
<dbReference type="KEGG" id="tcn:H9L16_13945"/>
<dbReference type="Pfam" id="PF13181">
    <property type="entry name" value="TPR_8"/>
    <property type="match status" value="1"/>
</dbReference>
<dbReference type="Proteomes" id="UP000515804">
    <property type="component" value="Chromosome"/>
</dbReference>
<dbReference type="SUPFAM" id="SSF48452">
    <property type="entry name" value="TPR-like"/>
    <property type="match status" value="1"/>
</dbReference>
<name>A0A7G9SPG3_9GAMM</name>
<dbReference type="InterPro" id="IPR019734">
    <property type="entry name" value="TPR_rpt"/>
</dbReference>
<dbReference type="Pfam" id="PF01075">
    <property type="entry name" value="Glyco_transf_9"/>
    <property type="match status" value="1"/>
</dbReference>
<feature type="repeat" description="TPR" evidence="3">
    <location>
        <begin position="161"/>
        <end position="194"/>
    </location>
</feature>
<dbReference type="GO" id="GO:0016757">
    <property type="term" value="F:glycosyltransferase activity"/>
    <property type="evidence" value="ECO:0007669"/>
    <property type="project" value="InterPro"/>
</dbReference>
<feature type="repeat" description="TPR" evidence="3">
    <location>
        <begin position="127"/>
        <end position="160"/>
    </location>
</feature>
<evidence type="ECO:0000256" key="2">
    <source>
        <dbReference type="ARBA" id="ARBA00022803"/>
    </source>
</evidence>
<keyword evidence="2 3" id="KW-0802">TPR repeat</keyword>
<reference evidence="4 5" key="1">
    <citation type="submission" date="2020-08" db="EMBL/GenBank/DDBJ databases">
        <title>Genome sequence of Thermomonas carbonis KCTC 42013T.</title>
        <authorList>
            <person name="Hyun D.-W."/>
            <person name="Bae J.-W."/>
        </authorList>
    </citation>
    <scope>NUCLEOTIDE SEQUENCE [LARGE SCALE GENOMIC DNA]</scope>
    <source>
        <strain evidence="4 5">KCTC 42013</strain>
    </source>
</reference>
<proteinExistence type="predicted"/>
<dbReference type="InterPro" id="IPR050498">
    <property type="entry name" value="Ycf3"/>
</dbReference>
<dbReference type="PROSITE" id="PS50005">
    <property type="entry name" value="TPR"/>
    <property type="match status" value="4"/>
</dbReference>
<dbReference type="AlphaFoldDB" id="A0A7G9SPG3"/>
<evidence type="ECO:0000313" key="4">
    <source>
        <dbReference type="EMBL" id="QNN69738.1"/>
    </source>
</evidence>
<keyword evidence="1" id="KW-0677">Repeat</keyword>
<sequence>MNQAHDIAQRLAQCEAAIRHDPRDLVAWHDRGGLLFALERWPDALASYERVIALDPRLPEPHDNRGLVLQRLGRHADAIQAHDAAIARNPRFGIAYVRRAMALREFGRFEDAHADAGRGVSLMPGVPIALNARGITWNDLGRLDEAVADFRQAVAAAPQFAEAINNLGNALHDLGSFEEAIACFDEALRLRPGYPDALSNRGLSRQELGQLDAAMADFDAALAARPGFAEAAKRRGALHLLRGDYAAGWRDYEASLQALDARQRANGAVNGIPQWRGEPLACKSLLLSEPNGFGDALQYWRFIPCLQAMGAEITFQGRPALFELLRSSPWPVRFLPADEEPHGFDFHCQLWSVPRLLGMGVGDIPADVPYLSADPARVARWAGLCEPVALNVGICWQGRPERKIDAGRSIPLAAFAPLADMPGVRLISLQRGHGIEQLRSLPAGMQVLEPDPRFDAGAHAFLDTAALMQSLDLVVTSDTAVAHLAGALGRPVWLALKWMPEWRWMLKRMDSPWYPTMRLFRQPSRGDWGGVFTAIRDEAAAWAVSRT</sequence>
<dbReference type="InterPro" id="IPR002201">
    <property type="entry name" value="Glyco_trans_9"/>
</dbReference>
<dbReference type="InterPro" id="IPR011990">
    <property type="entry name" value="TPR-like_helical_dom_sf"/>
</dbReference>
<dbReference type="GO" id="GO:0009279">
    <property type="term" value="C:cell outer membrane"/>
    <property type="evidence" value="ECO:0007669"/>
    <property type="project" value="TreeGrafter"/>
</dbReference>
<dbReference type="EMBL" id="CP060719">
    <property type="protein sequence ID" value="QNN69738.1"/>
    <property type="molecule type" value="Genomic_DNA"/>
</dbReference>
<dbReference type="RefSeq" id="WP_187552255.1">
    <property type="nucleotide sequence ID" value="NZ_BMZL01000001.1"/>
</dbReference>